<dbReference type="GO" id="GO:0016020">
    <property type="term" value="C:membrane"/>
    <property type="evidence" value="ECO:0007669"/>
    <property type="project" value="UniProtKB-SubCell"/>
</dbReference>
<proteinExistence type="inferred from homology"/>
<evidence type="ECO:0000256" key="4">
    <source>
        <dbReference type="RuleBase" id="RU003718"/>
    </source>
</evidence>
<keyword evidence="2 4" id="KW-0328">Glycosyltransferase</keyword>
<evidence type="ECO:0000313" key="7">
    <source>
        <dbReference type="RefSeq" id="XP_023941744.2"/>
    </source>
</evidence>
<feature type="transmembrane region" description="Helical" evidence="5">
    <location>
        <begin position="487"/>
        <end position="514"/>
    </location>
</feature>
<dbReference type="AlphaFoldDB" id="A0A6J1N4D1"/>
<accession>A0A6J1N4D1</accession>
<evidence type="ECO:0000313" key="6">
    <source>
        <dbReference type="Proteomes" id="UP001652582"/>
    </source>
</evidence>
<comment type="subcellular location">
    <subcellularLocation>
        <location evidence="5">Membrane</location>
        <topology evidence="5">Single-pass membrane protein</topology>
    </subcellularLocation>
</comment>
<keyword evidence="5" id="KW-0812">Transmembrane</keyword>
<dbReference type="RefSeq" id="XP_023941744.2">
    <property type="nucleotide sequence ID" value="XM_024085976.2"/>
</dbReference>
<dbReference type="GeneID" id="112048445"/>
<evidence type="ECO:0000256" key="2">
    <source>
        <dbReference type="ARBA" id="ARBA00022676"/>
    </source>
</evidence>
<dbReference type="KEGG" id="bany:112048445"/>
<dbReference type="Pfam" id="PF00201">
    <property type="entry name" value="UDPGT"/>
    <property type="match status" value="1"/>
</dbReference>
<keyword evidence="5" id="KW-0472">Membrane</keyword>
<dbReference type="InterPro" id="IPR050271">
    <property type="entry name" value="UDP-glycosyltransferase"/>
</dbReference>
<dbReference type="EC" id="2.4.1.17" evidence="5"/>
<comment type="catalytic activity">
    <reaction evidence="5">
        <text>glucuronate acceptor + UDP-alpha-D-glucuronate = acceptor beta-D-glucuronoside + UDP + H(+)</text>
        <dbReference type="Rhea" id="RHEA:21032"/>
        <dbReference type="ChEBI" id="CHEBI:15378"/>
        <dbReference type="ChEBI" id="CHEBI:58052"/>
        <dbReference type="ChEBI" id="CHEBI:58223"/>
        <dbReference type="ChEBI" id="CHEBI:132367"/>
        <dbReference type="ChEBI" id="CHEBI:132368"/>
        <dbReference type="EC" id="2.4.1.17"/>
    </reaction>
</comment>
<keyword evidence="3 4" id="KW-0808">Transferase</keyword>
<comment type="similarity">
    <text evidence="1 4">Belongs to the UDP-glycosyltransferase family.</text>
</comment>
<dbReference type="Gene3D" id="3.40.50.2000">
    <property type="entry name" value="Glycogen Phosphorylase B"/>
    <property type="match status" value="2"/>
</dbReference>
<feature type="chain" id="PRO_5044994449" description="UDP-glucuronosyltransferase" evidence="5">
    <location>
        <begin position="26"/>
        <end position="534"/>
    </location>
</feature>
<name>A0A6J1N4D1_BICAN</name>
<feature type="signal peptide" evidence="5">
    <location>
        <begin position="1"/>
        <end position="25"/>
    </location>
</feature>
<dbReference type="InterPro" id="IPR002213">
    <property type="entry name" value="UDP_glucos_trans"/>
</dbReference>
<dbReference type="SUPFAM" id="SSF53756">
    <property type="entry name" value="UDP-Glycosyltransferase/glycogen phosphorylase"/>
    <property type="match status" value="1"/>
</dbReference>
<keyword evidence="5" id="KW-1133">Transmembrane helix</keyword>
<evidence type="ECO:0000256" key="3">
    <source>
        <dbReference type="ARBA" id="ARBA00022679"/>
    </source>
</evidence>
<organism evidence="6 7">
    <name type="scientific">Bicyclus anynana</name>
    <name type="common">Squinting bush brown butterfly</name>
    <dbReference type="NCBI Taxonomy" id="110368"/>
    <lineage>
        <taxon>Eukaryota</taxon>
        <taxon>Metazoa</taxon>
        <taxon>Ecdysozoa</taxon>
        <taxon>Arthropoda</taxon>
        <taxon>Hexapoda</taxon>
        <taxon>Insecta</taxon>
        <taxon>Pterygota</taxon>
        <taxon>Neoptera</taxon>
        <taxon>Endopterygota</taxon>
        <taxon>Lepidoptera</taxon>
        <taxon>Glossata</taxon>
        <taxon>Ditrysia</taxon>
        <taxon>Papilionoidea</taxon>
        <taxon>Nymphalidae</taxon>
        <taxon>Satyrinae</taxon>
        <taxon>Satyrini</taxon>
        <taxon>Mycalesina</taxon>
        <taxon>Bicyclus</taxon>
    </lineage>
</organism>
<dbReference type="PANTHER" id="PTHR48043:SF114">
    <property type="entry name" value="IP04436P-RELATED"/>
    <property type="match status" value="1"/>
</dbReference>
<dbReference type="PROSITE" id="PS00375">
    <property type="entry name" value="UDPGT"/>
    <property type="match status" value="1"/>
</dbReference>
<dbReference type="OrthoDB" id="5835829at2759"/>
<evidence type="ECO:0000256" key="5">
    <source>
        <dbReference type="RuleBase" id="RU362059"/>
    </source>
</evidence>
<evidence type="ECO:0000256" key="1">
    <source>
        <dbReference type="ARBA" id="ARBA00009995"/>
    </source>
</evidence>
<dbReference type="InterPro" id="IPR035595">
    <property type="entry name" value="UDP_glycos_trans_CS"/>
</dbReference>
<dbReference type="Proteomes" id="UP001652582">
    <property type="component" value="Chromosome 5"/>
</dbReference>
<keyword evidence="5" id="KW-0732">Signal</keyword>
<dbReference type="PANTHER" id="PTHR48043">
    <property type="entry name" value="EG:EG0003.4 PROTEIN-RELATED"/>
    <property type="match status" value="1"/>
</dbReference>
<dbReference type="GO" id="GO:0015020">
    <property type="term" value="F:glucuronosyltransferase activity"/>
    <property type="evidence" value="ECO:0007669"/>
    <property type="project" value="UniProtKB-EC"/>
</dbReference>
<gene>
    <name evidence="7" type="primary">LOC112048445</name>
</gene>
<keyword evidence="6" id="KW-1185">Reference proteome</keyword>
<dbReference type="CDD" id="cd03784">
    <property type="entry name" value="GT1_Gtf-like"/>
    <property type="match status" value="1"/>
</dbReference>
<sequence>MAHQKLLLLLVLATVILQLSHNVEAINILAIVSVPLKSHYMALQMLFRELAIRGHSVTVMNNYPDVNATQNLKFIDLAASREMAHFPPMTEFEVNVLSQKLSNFIKHFTMGVQRAKDDCENLLLNENVKQFRAKGEKFDVIFVEQFMSDCGLMLAAMYDAPIIGITSHTLLPWAYQRLGIPFDFSSDAYYFSDAGTNPNIFYKLESFLYNLYMKAYGEFSVHQNIYKTFDKYVPNNQLDIAKIAKEKMKMMFVYQHHSITGARLLAPSLLEIAGIHIRKPKPVPKDIEKFINSATHGVVYVSFGSNLKASTMSSQKLQHFMDAFRKIPQKVLWKMENSSLTAGNDNVLADDWFPQLDILCHSNVLAFVSHGGMLSFSEAAHCGKPLITIPFFGDQFSNSAAARESGLGITMYFQDITADTLSEAIRQLTSPKMQENAKRVSKLWHDRPQNVMDSAIYWTEYVARHGDAPAALPSTRRTWFESTLLDVYSVLLGVLLAILFVVYLIISKVILILASVLKLFSNGKSNCTDNKKNA</sequence>
<protein>
    <recommendedName>
        <fullName evidence="5">UDP-glucuronosyltransferase</fullName>
        <ecNumber evidence="5">2.4.1.17</ecNumber>
    </recommendedName>
</protein>
<reference evidence="7" key="1">
    <citation type="submission" date="2025-08" db="UniProtKB">
        <authorList>
            <consortium name="RefSeq"/>
        </authorList>
    </citation>
    <scope>IDENTIFICATION</scope>
</reference>